<keyword evidence="6 9" id="KW-0472">Membrane</keyword>
<keyword evidence="3" id="KW-0677">Repeat</keyword>
<evidence type="ECO:0000256" key="6">
    <source>
        <dbReference type="ARBA" id="ARBA00023136"/>
    </source>
</evidence>
<organism evidence="11 12">
    <name type="scientific">Lithocarpus litseifolius</name>
    <dbReference type="NCBI Taxonomy" id="425828"/>
    <lineage>
        <taxon>Eukaryota</taxon>
        <taxon>Viridiplantae</taxon>
        <taxon>Streptophyta</taxon>
        <taxon>Embryophyta</taxon>
        <taxon>Tracheophyta</taxon>
        <taxon>Spermatophyta</taxon>
        <taxon>Magnoliopsida</taxon>
        <taxon>eudicotyledons</taxon>
        <taxon>Gunneridae</taxon>
        <taxon>Pentapetalae</taxon>
        <taxon>rosids</taxon>
        <taxon>fabids</taxon>
        <taxon>Fagales</taxon>
        <taxon>Fagaceae</taxon>
        <taxon>Lithocarpus</taxon>
    </lineage>
</organism>
<dbReference type="Pfam" id="PF12796">
    <property type="entry name" value="Ank_2"/>
    <property type="match status" value="2"/>
</dbReference>
<evidence type="ECO:0000256" key="2">
    <source>
        <dbReference type="ARBA" id="ARBA00022692"/>
    </source>
</evidence>
<evidence type="ECO:0000256" key="3">
    <source>
        <dbReference type="ARBA" id="ARBA00022737"/>
    </source>
</evidence>
<feature type="region of interest" description="Disordered" evidence="8">
    <location>
        <begin position="706"/>
        <end position="737"/>
    </location>
</feature>
<comment type="subcellular location">
    <subcellularLocation>
        <location evidence="1">Membrane</location>
        <topology evidence="1">Multi-pass membrane protein</topology>
    </subcellularLocation>
</comment>
<evidence type="ECO:0000259" key="10">
    <source>
        <dbReference type="Pfam" id="PF13962"/>
    </source>
</evidence>
<feature type="domain" description="PGG" evidence="10">
    <location>
        <begin position="529"/>
        <end position="641"/>
    </location>
</feature>
<feature type="transmembrane region" description="Helical" evidence="9">
    <location>
        <begin position="647"/>
        <end position="674"/>
    </location>
</feature>
<dbReference type="InterPro" id="IPR026961">
    <property type="entry name" value="PGG_dom"/>
</dbReference>
<keyword evidence="5 7" id="KW-0040">ANK repeat</keyword>
<evidence type="ECO:0000256" key="7">
    <source>
        <dbReference type="PROSITE-ProRule" id="PRU00023"/>
    </source>
</evidence>
<dbReference type="AlphaFoldDB" id="A0AAW2DJ09"/>
<feature type="transmembrane region" description="Helical" evidence="9">
    <location>
        <begin position="537"/>
        <end position="560"/>
    </location>
</feature>
<dbReference type="Gene3D" id="1.25.40.20">
    <property type="entry name" value="Ankyrin repeat-containing domain"/>
    <property type="match status" value="2"/>
</dbReference>
<evidence type="ECO:0000313" key="11">
    <source>
        <dbReference type="EMBL" id="KAL0010084.1"/>
    </source>
</evidence>
<dbReference type="Proteomes" id="UP001459277">
    <property type="component" value="Unassembled WGS sequence"/>
</dbReference>
<dbReference type="PROSITE" id="PS50088">
    <property type="entry name" value="ANK_REPEAT"/>
    <property type="match status" value="4"/>
</dbReference>
<protein>
    <recommendedName>
        <fullName evidence="10">PGG domain-containing protein</fullName>
    </recommendedName>
</protein>
<dbReference type="EMBL" id="JAZDWU010000002">
    <property type="protein sequence ID" value="KAL0010084.1"/>
    <property type="molecule type" value="Genomic_DNA"/>
</dbReference>
<dbReference type="PROSITE" id="PS50297">
    <property type="entry name" value="ANK_REP_REGION"/>
    <property type="match status" value="4"/>
</dbReference>
<dbReference type="InterPro" id="IPR036770">
    <property type="entry name" value="Ankyrin_rpt-contain_sf"/>
</dbReference>
<dbReference type="Pfam" id="PF13857">
    <property type="entry name" value="Ank_5"/>
    <property type="match status" value="1"/>
</dbReference>
<gene>
    <name evidence="11" type="ORF">SO802_005192</name>
</gene>
<evidence type="ECO:0000256" key="9">
    <source>
        <dbReference type="SAM" id="Phobius"/>
    </source>
</evidence>
<sequence length="737" mass="83113">MRENGPRLTTTKIRRPRYTTITIHRDLIAKYRNSIEELAKNRRFILFNGQIFSKSSVIFGQTFVGLMALEIPMEDYASQIRRRYNERLEILKAKEFPKLQSTNTMLQGLEDYDTNILMDVALYEAVAKDDVNNFIDTLEQVSMDKELHLDAILNQMTISGNSLLHKAASFGSVDIAELVIDHFPFLLNRRNNLGDTALHVATKAKKLSVVKVLIDKSGKPCPANDNDTLSQMKNHIGNTALHEAVIALCSDAISGLFLANPKVAYYLNEKGESPLRLAIETGDKKILELLLKAPGVYDELVGGPQEESPVYAAILMKRIDILKEIFKKNPILFHMRDKKRKTPLYFAASKGYTKGVRFLLSKFGQQALQRSTNGNFPIHIACKKGRINVVRELLKQKWPKPIDLINKEGQNILHVAAESGKIKVVKSILENSELEELLNAEDNNGNTALHLASMNHHALILCSLTWDKRIDLKRKNKEGLTAYDIATEKAYSSLRQMTTVWALRSAGTPLSEKGKKTLLLRVKQPPNMEKIKRGVDFILVIAVLVATMTFAAGLTVPGGFNSSDNGPTSQGLATLGNKWAFQVFIVCDSMAMYYSMTGAFLLIWSLLVRDVAWCAFFWAFKLVGAAIFAMSVAFMSATYLVVSNISWVAYIILVMGILYLFCFVVFFIALFFPFGIHHPIIHRLCQVVIPLMLYFTQDFNDKVDDQKQESLSVEKDKHEESQPSNKGRQEEFQQKKD</sequence>
<evidence type="ECO:0000256" key="8">
    <source>
        <dbReference type="SAM" id="MobiDB-lite"/>
    </source>
</evidence>
<evidence type="ECO:0000256" key="5">
    <source>
        <dbReference type="ARBA" id="ARBA00023043"/>
    </source>
</evidence>
<comment type="caution">
    <text evidence="11">The sequence shown here is derived from an EMBL/GenBank/DDBJ whole genome shotgun (WGS) entry which is preliminary data.</text>
</comment>
<dbReference type="SUPFAM" id="SSF48403">
    <property type="entry name" value="Ankyrin repeat"/>
    <property type="match status" value="1"/>
</dbReference>
<dbReference type="SMART" id="SM00248">
    <property type="entry name" value="ANK"/>
    <property type="match status" value="9"/>
</dbReference>
<evidence type="ECO:0000256" key="4">
    <source>
        <dbReference type="ARBA" id="ARBA00022989"/>
    </source>
</evidence>
<feature type="repeat" description="ANK" evidence="7">
    <location>
        <begin position="373"/>
        <end position="395"/>
    </location>
</feature>
<evidence type="ECO:0000313" key="12">
    <source>
        <dbReference type="Proteomes" id="UP001459277"/>
    </source>
</evidence>
<feature type="repeat" description="ANK" evidence="7">
    <location>
        <begin position="408"/>
        <end position="432"/>
    </location>
</feature>
<feature type="transmembrane region" description="Helical" evidence="9">
    <location>
        <begin position="580"/>
        <end position="604"/>
    </location>
</feature>
<evidence type="ECO:0000256" key="1">
    <source>
        <dbReference type="ARBA" id="ARBA00004141"/>
    </source>
</evidence>
<dbReference type="PANTHER" id="PTHR24186">
    <property type="entry name" value="PROTEIN PHOSPHATASE 1 REGULATORY SUBUNIT"/>
    <property type="match status" value="1"/>
</dbReference>
<proteinExistence type="predicted"/>
<feature type="repeat" description="ANK" evidence="7">
    <location>
        <begin position="270"/>
        <end position="292"/>
    </location>
</feature>
<dbReference type="InterPro" id="IPR002110">
    <property type="entry name" value="Ankyrin_rpt"/>
</dbReference>
<dbReference type="Pfam" id="PF13962">
    <property type="entry name" value="PGG"/>
    <property type="match status" value="1"/>
</dbReference>
<dbReference type="GO" id="GO:0005886">
    <property type="term" value="C:plasma membrane"/>
    <property type="evidence" value="ECO:0007669"/>
    <property type="project" value="TreeGrafter"/>
</dbReference>
<keyword evidence="4 9" id="KW-1133">Transmembrane helix</keyword>
<name>A0AAW2DJ09_9ROSI</name>
<keyword evidence="2 9" id="KW-0812">Transmembrane</keyword>
<keyword evidence="12" id="KW-1185">Reference proteome</keyword>
<reference evidence="11 12" key="1">
    <citation type="submission" date="2024-01" db="EMBL/GenBank/DDBJ databases">
        <title>A telomere-to-telomere, gap-free genome of sweet tea (Lithocarpus litseifolius).</title>
        <authorList>
            <person name="Zhou J."/>
        </authorList>
    </citation>
    <scope>NUCLEOTIDE SEQUENCE [LARGE SCALE GENOMIC DNA]</scope>
    <source>
        <strain evidence="11">Zhou-2022a</strain>
        <tissue evidence="11">Leaf</tissue>
    </source>
</reference>
<accession>A0AAW2DJ09</accession>
<dbReference type="PANTHER" id="PTHR24186:SF46">
    <property type="entry name" value="PROTEIN ACCELERATED CELL DEATH 6-LIKE"/>
    <property type="match status" value="1"/>
</dbReference>
<feature type="transmembrane region" description="Helical" evidence="9">
    <location>
        <begin position="616"/>
        <end position="641"/>
    </location>
</feature>
<feature type="repeat" description="ANK" evidence="7">
    <location>
        <begin position="193"/>
        <end position="225"/>
    </location>
</feature>